<feature type="chain" id="PRO_5045129002" description="Organic solvent tolerance-like N-terminal domain-containing protein" evidence="3">
    <location>
        <begin position="24"/>
        <end position="590"/>
    </location>
</feature>
<keyword evidence="6" id="KW-1185">Reference proteome</keyword>
<accession>A0ABR6VWP2</accession>
<evidence type="ECO:0000313" key="5">
    <source>
        <dbReference type="EMBL" id="MBC3541344.1"/>
    </source>
</evidence>
<dbReference type="Proteomes" id="UP000659698">
    <property type="component" value="Unassembled WGS sequence"/>
</dbReference>
<feature type="compositionally biased region" description="Polar residues" evidence="2">
    <location>
        <begin position="530"/>
        <end position="544"/>
    </location>
</feature>
<evidence type="ECO:0000256" key="3">
    <source>
        <dbReference type="SAM" id="SignalP"/>
    </source>
</evidence>
<feature type="compositionally biased region" description="Low complexity" evidence="2">
    <location>
        <begin position="546"/>
        <end position="580"/>
    </location>
</feature>
<evidence type="ECO:0000313" key="6">
    <source>
        <dbReference type="Proteomes" id="UP000659698"/>
    </source>
</evidence>
<dbReference type="InterPro" id="IPR052037">
    <property type="entry name" value="LPS_export_LptA"/>
</dbReference>
<dbReference type="InterPro" id="IPR005653">
    <property type="entry name" value="OstA-like_N"/>
</dbReference>
<feature type="signal peptide" evidence="3">
    <location>
        <begin position="1"/>
        <end position="23"/>
    </location>
</feature>
<evidence type="ECO:0000256" key="2">
    <source>
        <dbReference type="SAM" id="MobiDB-lite"/>
    </source>
</evidence>
<dbReference type="Gene3D" id="2.60.450.10">
    <property type="entry name" value="Lipopolysaccharide (LPS) transport protein A like domain"/>
    <property type="match status" value="2"/>
</dbReference>
<proteinExistence type="predicted"/>
<dbReference type="PANTHER" id="PTHR36504">
    <property type="entry name" value="LIPOPOLYSACCHARIDE EXPORT SYSTEM PROTEIN LPTA"/>
    <property type="match status" value="1"/>
</dbReference>
<comment type="caution">
    <text evidence="5">The sequence shown here is derived from an EMBL/GenBank/DDBJ whole genome shotgun (WGS) entry which is preliminary data.</text>
</comment>
<keyword evidence="1 3" id="KW-0732">Signal</keyword>
<feature type="region of interest" description="Disordered" evidence="2">
    <location>
        <begin position="507"/>
        <end position="590"/>
    </location>
</feature>
<name>A0ABR6VWP2_9BACT</name>
<evidence type="ECO:0000256" key="1">
    <source>
        <dbReference type="ARBA" id="ARBA00022729"/>
    </source>
</evidence>
<dbReference type="EMBL" id="JACOAF010000041">
    <property type="protein sequence ID" value="MBC3541344.1"/>
    <property type="molecule type" value="Genomic_DNA"/>
</dbReference>
<evidence type="ECO:0000259" key="4">
    <source>
        <dbReference type="Pfam" id="PF13100"/>
    </source>
</evidence>
<organism evidence="5 6">
    <name type="scientific">Rufibacter sediminis</name>
    <dbReference type="NCBI Taxonomy" id="2762756"/>
    <lineage>
        <taxon>Bacteria</taxon>
        <taxon>Pseudomonadati</taxon>
        <taxon>Bacteroidota</taxon>
        <taxon>Cytophagia</taxon>
        <taxon>Cytophagales</taxon>
        <taxon>Hymenobacteraceae</taxon>
        <taxon>Rufibacter</taxon>
    </lineage>
</organism>
<sequence>MMKFTKIGLVSLFSLFSVILAFGQGTPAPAPQGNGQPVEVSANTLQSGRYNGEEVRRLLGNVVMRQGQTTLTSDSAYQYVSDRNKLEVFGNVHITQPGMDATSATASYDGTRRIANMRGGVTLRDEQMTLTTPSLDYDLNAKRAYYTQAGNIVGPDYTINSQLGTYTSDDKVLTFKKNIKYVGQNAEVLSDTMSYNTVTKVVEFFGPTTIKSPDGTLFANRGTYNTVTRESNFRGNASIKTPDYLIRGEVLTYDKTKEYYTASRNVSMTAIKDTTVITGQTALYWRARGRAKVYGSPVMRTIEKRDTMYLSADTLVSVENVKDKTKKGKLFAYHDVRIFKSDLQGLCDSLTYDQNDSIIYMSRNPRLWANKNQMTADSVIMQLRSNTLDQMRMFGNSFAISIDTLENYNQVKGRNMTARFADGKIRRIDVNGNAESLYFALQGDSATMGMNRAVCSDMRMMFQDGQVQYITFLEQPDAKLIPPHELQDPDKRLKGFVWRSDEKPTRAFVLEKRGGKKGPAKPKDKPVAASTSKGKSSNKPSAGTTAKPKASVASPPKPTTQQPAQQQPAQAKPARKLPLLKGGGFKKAGS</sequence>
<protein>
    <recommendedName>
        <fullName evidence="4">Organic solvent tolerance-like N-terminal domain-containing protein</fullName>
    </recommendedName>
</protein>
<dbReference type="PANTHER" id="PTHR36504:SF1">
    <property type="entry name" value="LIPOPOLYSACCHARIDE EXPORT SYSTEM PROTEIN LPTA"/>
    <property type="match status" value="1"/>
</dbReference>
<feature type="domain" description="Organic solvent tolerance-like N-terminal" evidence="4">
    <location>
        <begin position="42"/>
        <end position="191"/>
    </location>
</feature>
<dbReference type="Pfam" id="PF13100">
    <property type="entry name" value="OstA_2"/>
    <property type="match status" value="1"/>
</dbReference>
<gene>
    <name evidence="5" type="ORF">H7U12_16740</name>
</gene>
<feature type="compositionally biased region" description="Gly residues" evidence="2">
    <location>
        <begin position="581"/>
        <end position="590"/>
    </location>
</feature>
<reference evidence="5 6" key="1">
    <citation type="journal article" date="2019" name="Int. J. Syst. Evol. Microbiol.">
        <title>Rufibacter sediminis sp. nov., isolated from freshwater lake sediment.</title>
        <authorList>
            <person name="Qu J.H."/>
            <person name="Zhang L.J."/>
            <person name="Fu Y.H."/>
            <person name="Li H.F."/>
        </authorList>
    </citation>
    <scope>NUCLEOTIDE SEQUENCE [LARGE SCALE GENOMIC DNA]</scope>
    <source>
        <strain evidence="5 6">H-1</strain>
    </source>
</reference>